<evidence type="ECO:0000256" key="1">
    <source>
        <dbReference type="SAM" id="MobiDB-lite"/>
    </source>
</evidence>
<dbReference type="OrthoDB" id="1928633at2759"/>
<dbReference type="OMA" id="FMNFKRR"/>
<reference evidence="3" key="1">
    <citation type="journal article" date="2019" name="BMC Genomics">
        <title>A new reference genome for Sorghum bicolor reveals high levels of sequence similarity between sweet and grain genotypes: implications for the genetics of sugar metabolism.</title>
        <authorList>
            <person name="Cooper E.A."/>
            <person name="Brenton Z.W."/>
            <person name="Flinn B.S."/>
            <person name="Jenkins J."/>
            <person name="Shu S."/>
            <person name="Flowers D."/>
            <person name="Luo F."/>
            <person name="Wang Y."/>
            <person name="Xia P."/>
            <person name="Barry K."/>
            <person name="Daum C."/>
            <person name="Lipzen A."/>
            <person name="Yoshinaga Y."/>
            <person name="Schmutz J."/>
            <person name="Saski C."/>
            <person name="Vermerris W."/>
            <person name="Kresovich S."/>
        </authorList>
    </citation>
    <scope>NUCLEOTIDE SEQUENCE</scope>
</reference>
<dbReference type="AlphaFoldDB" id="A0A921Q6E9"/>
<proteinExistence type="predicted"/>
<evidence type="ECO:0000313" key="3">
    <source>
        <dbReference type="EMBL" id="KAG0515150.1"/>
    </source>
</evidence>
<dbReference type="PANTHER" id="PTHR46034:SF38">
    <property type="entry name" value="OS09G0563700 PROTEIN"/>
    <property type="match status" value="1"/>
</dbReference>
<sequence length="767" mass="86085">MRREGPAVSFRQGAAGDMAGAIFMCNISTREQSFQARVFSLPLEYQSFVTSVRKGMPLFLFDHNLRKLYGVFEAASDGGINICDAPFSTAQRSYPAQVRINIIWKCRPLSEDEFSLAIEDNYYHPRKFYFDLSYEQVVRLYELFDDRRVEHPIRDYPKYESLEINHSSNGILDKERLTPDVSDCKDQSCLSVPNISEVARRYSTPTSMQTDSPLSVEAYPNMLMPLRTETFGPQIAPNLSRHDQVDIHSQRELFPTAPMTDAVSTHVSAPCSQTSRLQLVAKQSYLLPQDYPHNTMPSGCTAQEPRGAKFVANQPYPLSRGYLHNGSLTSGYANQNPTYKGSNHLNSTFTPYDSLYPQSSLSNRQSNSYYQVPCDICFNQDRSGAHNNIYACEPRCFSGEALPQAKLSKLGIPTYPEAERDGKAVPAIYQQKTSSTDYIQILDCNQDFKNDQMKKHGICSNTSDSSDLENGILNPRHTQHATGAESNRKDWCNPPQTSVFSRLSLSKQLTSQDGTGPTLKQLVSSLSQMTEQWNHKNRPTADGFIPLIGEHAMDCFHAELNLPSQLELEEEESIEPQLPNLNFKRRSKAGEVDANLGKESGKVKRRKLVRPSLEETKVSTNVEEELKRNCTQNMNHNYQEASKDHFDIDLNAPAASVDNDLLEEDNRSAACPSVIKIQTEKPHETDVNKPNNSDVMETTKQDPSVAPAQKVSIEFNIADLNTMDESKLRTILNQTSSLLLSLGKLKSGKSNNSEEARSSVFTTRTGK</sequence>
<organism evidence="3 4">
    <name type="scientific">Sorghum bicolor</name>
    <name type="common">Sorghum</name>
    <name type="synonym">Sorghum vulgare</name>
    <dbReference type="NCBI Taxonomy" id="4558"/>
    <lineage>
        <taxon>Eukaryota</taxon>
        <taxon>Viridiplantae</taxon>
        <taxon>Streptophyta</taxon>
        <taxon>Embryophyta</taxon>
        <taxon>Tracheophyta</taxon>
        <taxon>Spermatophyta</taxon>
        <taxon>Magnoliopsida</taxon>
        <taxon>Liliopsida</taxon>
        <taxon>Poales</taxon>
        <taxon>Poaceae</taxon>
        <taxon>PACMAD clade</taxon>
        <taxon>Panicoideae</taxon>
        <taxon>Andropogonodae</taxon>
        <taxon>Andropogoneae</taxon>
        <taxon>Sorghinae</taxon>
        <taxon>Sorghum</taxon>
    </lineage>
</organism>
<dbReference type="EMBL" id="CM027689">
    <property type="protein sequence ID" value="KAG0515150.1"/>
    <property type="molecule type" value="Genomic_DNA"/>
</dbReference>
<protein>
    <recommendedName>
        <fullName evidence="2">DCD domain-containing protein</fullName>
    </recommendedName>
</protein>
<feature type="region of interest" description="Disordered" evidence="1">
    <location>
        <begin position="745"/>
        <end position="767"/>
    </location>
</feature>
<dbReference type="SMART" id="SM00767">
    <property type="entry name" value="DCD"/>
    <property type="match status" value="1"/>
</dbReference>
<name>A0A921Q6E9_SORBI</name>
<dbReference type="InterPro" id="IPR013989">
    <property type="entry name" value="Dev_and_cell_death_domain"/>
</dbReference>
<evidence type="ECO:0000313" key="4">
    <source>
        <dbReference type="Proteomes" id="UP000807115"/>
    </source>
</evidence>
<feature type="domain" description="DCD" evidence="2">
    <location>
        <begin position="16"/>
        <end position="146"/>
    </location>
</feature>
<feature type="region of interest" description="Disordered" evidence="1">
    <location>
        <begin position="683"/>
        <end position="705"/>
    </location>
</feature>
<dbReference type="Pfam" id="PF10539">
    <property type="entry name" value="Dev_Cell_Death"/>
    <property type="match status" value="1"/>
</dbReference>
<dbReference type="InterPro" id="IPR044832">
    <property type="entry name" value="NRP-like"/>
</dbReference>
<dbReference type="Proteomes" id="UP000807115">
    <property type="component" value="Chromosome 10"/>
</dbReference>
<dbReference type="Gramene" id="OQU76720">
    <property type="protein sequence ID" value="OQU76720"/>
    <property type="gene ID" value="SORBI_3010G195200"/>
</dbReference>
<dbReference type="Gramene" id="EER90062">
    <property type="protein sequence ID" value="EER90062"/>
    <property type="gene ID" value="SORBI_3010G195200"/>
</dbReference>
<dbReference type="PROSITE" id="PS51222">
    <property type="entry name" value="DCD"/>
    <property type="match status" value="1"/>
</dbReference>
<reference evidence="3" key="2">
    <citation type="submission" date="2020-10" db="EMBL/GenBank/DDBJ databases">
        <authorList>
            <person name="Cooper E.A."/>
            <person name="Brenton Z.W."/>
            <person name="Flinn B.S."/>
            <person name="Jenkins J."/>
            <person name="Shu S."/>
            <person name="Flowers D."/>
            <person name="Luo F."/>
            <person name="Wang Y."/>
            <person name="Xia P."/>
            <person name="Barry K."/>
            <person name="Daum C."/>
            <person name="Lipzen A."/>
            <person name="Yoshinaga Y."/>
            <person name="Schmutz J."/>
            <person name="Saski C."/>
            <person name="Vermerris W."/>
            <person name="Kresovich S."/>
        </authorList>
    </citation>
    <scope>NUCLEOTIDE SEQUENCE</scope>
</reference>
<gene>
    <name evidence="3" type="ORF">BDA96_10G254500</name>
</gene>
<dbReference type="PANTHER" id="PTHR46034">
    <property type="match status" value="1"/>
</dbReference>
<evidence type="ECO:0000259" key="2">
    <source>
        <dbReference type="PROSITE" id="PS51222"/>
    </source>
</evidence>
<comment type="caution">
    <text evidence="3">The sequence shown here is derived from an EMBL/GenBank/DDBJ whole genome shotgun (WGS) entry which is preliminary data.</text>
</comment>
<dbReference type="GO" id="GO:0034976">
    <property type="term" value="P:response to endoplasmic reticulum stress"/>
    <property type="evidence" value="ECO:0007669"/>
    <property type="project" value="InterPro"/>
</dbReference>
<accession>A0A921Q6E9</accession>
<feature type="compositionally biased region" description="Polar residues" evidence="1">
    <location>
        <begin position="688"/>
        <end position="702"/>
    </location>
</feature>